<proteinExistence type="inferred from homology"/>
<keyword evidence="4 7" id="KW-0812">Transmembrane</keyword>
<dbReference type="PANTHER" id="PTHR42829:SF1">
    <property type="entry name" value="INORGANIC CARBON TRANSPORTER SUBUNIT DABB-RELATED"/>
    <property type="match status" value="1"/>
</dbReference>
<evidence type="ECO:0000256" key="8">
    <source>
        <dbReference type="RuleBase" id="RU000320"/>
    </source>
</evidence>
<dbReference type="InterPro" id="IPR001750">
    <property type="entry name" value="ND/Mrp_TM"/>
</dbReference>
<dbReference type="Proteomes" id="UP000221168">
    <property type="component" value="Unassembled WGS sequence"/>
</dbReference>
<dbReference type="AlphaFoldDB" id="A0A2G1QN07"/>
<evidence type="ECO:0000256" key="5">
    <source>
        <dbReference type="ARBA" id="ARBA00022989"/>
    </source>
</evidence>
<keyword evidence="11" id="KW-1185">Reference proteome</keyword>
<evidence type="ECO:0000313" key="10">
    <source>
        <dbReference type="EMBL" id="PHP66830.1"/>
    </source>
</evidence>
<dbReference type="GO" id="GO:0012505">
    <property type="term" value="C:endomembrane system"/>
    <property type="evidence" value="ECO:0007669"/>
    <property type="project" value="UniProtKB-SubCell"/>
</dbReference>
<dbReference type="InterPro" id="IPR046396">
    <property type="entry name" value="Transporter_DabB"/>
</dbReference>
<dbReference type="GO" id="GO:0015990">
    <property type="term" value="P:electron transport coupled proton transport"/>
    <property type="evidence" value="ECO:0007669"/>
    <property type="project" value="TreeGrafter"/>
</dbReference>
<dbReference type="PANTHER" id="PTHR42829">
    <property type="entry name" value="NADH-UBIQUINONE OXIDOREDUCTASE CHAIN 5"/>
    <property type="match status" value="1"/>
</dbReference>
<evidence type="ECO:0000256" key="3">
    <source>
        <dbReference type="ARBA" id="ARBA00022475"/>
    </source>
</evidence>
<evidence type="ECO:0000256" key="4">
    <source>
        <dbReference type="ARBA" id="ARBA00022692"/>
    </source>
</evidence>
<dbReference type="GO" id="GO:0042773">
    <property type="term" value="P:ATP synthesis coupled electron transport"/>
    <property type="evidence" value="ECO:0007669"/>
    <property type="project" value="InterPro"/>
</dbReference>
<comment type="subcellular location">
    <subcellularLocation>
        <location evidence="7">Cell membrane</location>
        <topology evidence="7">Multi-pass membrane protein</topology>
    </subcellularLocation>
    <subcellularLocation>
        <location evidence="1">Endomembrane system</location>
        <topology evidence="1">Multi-pass membrane protein</topology>
    </subcellularLocation>
    <subcellularLocation>
        <location evidence="8">Membrane</location>
        <topology evidence="8">Multi-pass membrane protein</topology>
    </subcellularLocation>
</comment>
<dbReference type="Pfam" id="PF00361">
    <property type="entry name" value="Proton_antipo_M"/>
    <property type="match status" value="1"/>
</dbReference>
<evidence type="ECO:0000313" key="11">
    <source>
        <dbReference type="Proteomes" id="UP000221168"/>
    </source>
</evidence>
<feature type="transmembrane region" description="Helical" evidence="7">
    <location>
        <begin position="271"/>
        <end position="296"/>
    </location>
</feature>
<feature type="transmembrane region" description="Helical" evidence="7">
    <location>
        <begin position="335"/>
        <end position="352"/>
    </location>
</feature>
<dbReference type="RefSeq" id="WP_099306597.1">
    <property type="nucleotide sequence ID" value="NZ_PDVP01000006.1"/>
</dbReference>
<protein>
    <recommendedName>
        <fullName evidence="7">Probable inorganic carbon transporter subunit DabB</fullName>
    </recommendedName>
</protein>
<accession>A0A2G1QN07</accession>
<feature type="transmembrane region" description="Helical" evidence="7">
    <location>
        <begin position="199"/>
        <end position="221"/>
    </location>
</feature>
<dbReference type="HAMAP" id="MF_00862">
    <property type="entry name" value="DabB"/>
    <property type="match status" value="1"/>
</dbReference>
<feature type="transmembrane region" description="Helical" evidence="7">
    <location>
        <begin position="364"/>
        <end position="388"/>
    </location>
</feature>
<feature type="transmembrane region" description="Helical" evidence="7">
    <location>
        <begin position="426"/>
        <end position="443"/>
    </location>
</feature>
<feature type="transmembrane region" description="Helical" evidence="7">
    <location>
        <begin position="115"/>
        <end position="145"/>
    </location>
</feature>
<sequence>MASTLSLSYLSPLVLLLVAVLAFARPGRRPGGLPRWSEMAAFAALVLTAAGFFQYLANGASRLGILDGPAFTGLRADSVSLALALLVSFIGWIVIRYSRTYLDGEDREGAFHGLMLATLAAVLVFVQAASLSVLSAAMIAVGLTLRRLLVFYPARPEARRAATKFALAWHAGDAALALAAVLIALSFGTGDLAALGTAAASHGTGIGATLGVVFLVLGAALKTAAFPLHGWLTEVMEAPTPVSALLHAGVINSGGVILISLAGVVQANPGAMAALVLAGGFTALFGATVMLTQSAIKTSLAWSTVSQMGFMLLQCGMGLWPLALLHIIAHSLYKAHAFLSSGTAVSSVAALRRPGPVAIPGLSVVVRSFVLALVLYGAIAALFTFVLGPKSAQALALGAILIFGVAYLVAQGLADLAPADLTRRTVLASVAAAIAYFSFQAAAKGVWGSTLPPAPSPGPLEWALIVLAILSFGLVAFAQALFPLWAHHPATTGLRVHLANGLYLNALLDRAIGGFRKATT</sequence>
<evidence type="ECO:0000259" key="9">
    <source>
        <dbReference type="Pfam" id="PF00361"/>
    </source>
</evidence>
<keyword evidence="5 7" id="KW-1133">Transmembrane helix</keyword>
<dbReference type="EMBL" id="PDVP01000006">
    <property type="protein sequence ID" value="PHP66830.1"/>
    <property type="molecule type" value="Genomic_DNA"/>
</dbReference>
<keyword evidence="2 7" id="KW-0813">Transport</keyword>
<dbReference type="OrthoDB" id="9811798at2"/>
<evidence type="ECO:0000256" key="7">
    <source>
        <dbReference type="HAMAP-Rule" id="MF_00862"/>
    </source>
</evidence>
<feature type="transmembrane region" description="Helical" evidence="7">
    <location>
        <begin position="166"/>
        <end position="187"/>
    </location>
</feature>
<feature type="transmembrane region" description="Helical" evidence="7">
    <location>
        <begin position="394"/>
        <end position="414"/>
    </location>
</feature>
<evidence type="ECO:0000256" key="6">
    <source>
        <dbReference type="ARBA" id="ARBA00023136"/>
    </source>
</evidence>
<comment type="caution">
    <text evidence="10">The sequence shown here is derived from an EMBL/GenBank/DDBJ whole genome shotgun (WGS) entry which is preliminary data.</text>
</comment>
<feature type="transmembrane region" description="Helical" evidence="7">
    <location>
        <begin position="242"/>
        <end position="265"/>
    </location>
</feature>
<keyword evidence="3 7" id="KW-1003">Cell membrane</keyword>
<dbReference type="GO" id="GO:0005886">
    <property type="term" value="C:plasma membrane"/>
    <property type="evidence" value="ECO:0007669"/>
    <property type="project" value="UniProtKB-SubCell"/>
</dbReference>
<evidence type="ECO:0000256" key="1">
    <source>
        <dbReference type="ARBA" id="ARBA00004127"/>
    </source>
</evidence>
<reference evidence="10 11" key="1">
    <citation type="submission" date="2017-10" db="EMBL/GenBank/DDBJ databases">
        <title>Sedimentibacterium mangrovi gen. nov., sp. nov., a novel member of family Phyllobacteriacea isolated from mangrove sediment.</title>
        <authorList>
            <person name="Liao H."/>
            <person name="Tian Y."/>
        </authorList>
    </citation>
    <scope>NUCLEOTIDE SEQUENCE [LARGE SCALE GENOMIC DNA]</scope>
    <source>
        <strain evidence="10 11">X9-2-2</strain>
    </source>
</reference>
<feature type="transmembrane region" description="Helical" evidence="7">
    <location>
        <begin position="78"/>
        <end position="95"/>
    </location>
</feature>
<feature type="domain" description="NADH:quinone oxidoreductase/Mrp antiporter transmembrane" evidence="9">
    <location>
        <begin position="140"/>
        <end position="347"/>
    </location>
</feature>
<comment type="function">
    <text evidence="7">Part of an energy-coupled inorganic carbon pump.</text>
</comment>
<evidence type="ECO:0000256" key="2">
    <source>
        <dbReference type="ARBA" id="ARBA00022448"/>
    </source>
</evidence>
<feature type="transmembrane region" description="Helical" evidence="7">
    <location>
        <begin position="308"/>
        <end position="329"/>
    </location>
</feature>
<comment type="similarity">
    <text evidence="7">Belongs to the inorganic carbon transporter (TC 9.A.2) DabB family.</text>
</comment>
<keyword evidence="6 7" id="KW-0472">Membrane</keyword>
<dbReference type="InterPro" id="IPR003945">
    <property type="entry name" value="NU5C-like"/>
</dbReference>
<gene>
    <name evidence="7" type="primary">dabB</name>
    <name evidence="10" type="ORF">CSC94_12055</name>
</gene>
<feature type="transmembrane region" description="Helical" evidence="7">
    <location>
        <begin position="463"/>
        <end position="485"/>
    </location>
</feature>
<feature type="transmembrane region" description="Helical" evidence="7">
    <location>
        <begin position="40"/>
        <end position="57"/>
    </location>
</feature>
<organism evidence="10 11">
    <name type="scientific">Zhengella mangrovi</name>
    <dbReference type="NCBI Taxonomy" id="1982044"/>
    <lineage>
        <taxon>Bacteria</taxon>
        <taxon>Pseudomonadati</taxon>
        <taxon>Pseudomonadota</taxon>
        <taxon>Alphaproteobacteria</taxon>
        <taxon>Hyphomicrobiales</taxon>
        <taxon>Notoacmeibacteraceae</taxon>
        <taxon>Zhengella</taxon>
    </lineage>
</organism>
<name>A0A2G1QN07_9HYPH</name>
<dbReference type="GO" id="GO:0003954">
    <property type="term" value="F:NADH dehydrogenase activity"/>
    <property type="evidence" value="ECO:0007669"/>
    <property type="project" value="TreeGrafter"/>
</dbReference>
<dbReference type="PRINTS" id="PR01434">
    <property type="entry name" value="NADHDHGNASE5"/>
</dbReference>
<dbReference type="GO" id="GO:0008137">
    <property type="term" value="F:NADH dehydrogenase (ubiquinone) activity"/>
    <property type="evidence" value="ECO:0007669"/>
    <property type="project" value="InterPro"/>
</dbReference>
<comment type="subunit">
    <text evidence="7">Forms a complex with DabA.</text>
</comment>